<dbReference type="Proteomes" id="UP000799772">
    <property type="component" value="Unassembled WGS sequence"/>
</dbReference>
<dbReference type="GO" id="GO:0008483">
    <property type="term" value="F:transaminase activity"/>
    <property type="evidence" value="ECO:0007669"/>
    <property type="project" value="TreeGrafter"/>
</dbReference>
<keyword evidence="4" id="KW-1185">Reference proteome</keyword>
<dbReference type="InterPro" id="IPR015424">
    <property type="entry name" value="PyrdxlP-dep_Trfase"/>
</dbReference>
<dbReference type="InterPro" id="IPR015421">
    <property type="entry name" value="PyrdxlP-dep_Trfase_major"/>
</dbReference>
<dbReference type="InterPro" id="IPR004839">
    <property type="entry name" value="Aminotransferase_I/II_large"/>
</dbReference>
<dbReference type="PRINTS" id="PR00753">
    <property type="entry name" value="ACCSYNTHASE"/>
</dbReference>
<name>A0A9P4IHI8_9PEZI</name>
<dbReference type="PANTHER" id="PTHR43795">
    <property type="entry name" value="BIFUNCTIONAL ASPARTATE AMINOTRANSFERASE AND GLUTAMATE/ASPARTATE-PREPHENATE AMINOTRANSFERASE-RELATED"/>
    <property type="match status" value="1"/>
</dbReference>
<dbReference type="Gene3D" id="3.90.1150.10">
    <property type="entry name" value="Aspartate Aminotransferase, domain 1"/>
    <property type="match status" value="1"/>
</dbReference>
<keyword evidence="3" id="KW-0808">Transferase</keyword>
<evidence type="ECO:0000313" key="3">
    <source>
        <dbReference type="EMBL" id="KAF2099405.1"/>
    </source>
</evidence>
<gene>
    <name evidence="3" type="ORF">NA57DRAFT_55375</name>
</gene>
<dbReference type="EMBL" id="ML978125">
    <property type="protein sequence ID" value="KAF2099405.1"/>
    <property type="molecule type" value="Genomic_DNA"/>
</dbReference>
<dbReference type="CDD" id="cd00609">
    <property type="entry name" value="AAT_like"/>
    <property type="match status" value="1"/>
</dbReference>
<evidence type="ECO:0000259" key="2">
    <source>
        <dbReference type="Pfam" id="PF00155"/>
    </source>
</evidence>
<dbReference type="InterPro" id="IPR050478">
    <property type="entry name" value="Ethylene_sulfur-biosynth"/>
</dbReference>
<dbReference type="AlphaFoldDB" id="A0A9P4IHI8"/>
<evidence type="ECO:0000256" key="1">
    <source>
        <dbReference type="ARBA" id="ARBA00022898"/>
    </source>
</evidence>
<dbReference type="InterPro" id="IPR015422">
    <property type="entry name" value="PyrdxlP-dep_Trfase_small"/>
</dbReference>
<proteinExistence type="predicted"/>
<dbReference type="PANTHER" id="PTHR43795:SF39">
    <property type="entry name" value="AMINOTRANSFERASE CLASS I_CLASSII DOMAIN-CONTAINING PROTEIN"/>
    <property type="match status" value="1"/>
</dbReference>
<feature type="domain" description="Aminotransferase class I/classII large" evidence="2">
    <location>
        <begin position="53"/>
        <end position="391"/>
    </location>
</feature>
<dbReference type="GO" id="GO:0030170">
    <property type="term" value="F:pyridoxal phosphate binding"/>
    <property type="evidence" value="ECO:0007669"/>
    <property type="project" value="InterPro"/>
</dbReference>
<dbReference type="Gene3D" id="3.40.640.10">
    <property type="entry name" value="Type I PLP-dependent aspartate aminotransferase-like (Major domain)"/>
    <property type="match status" value="1"/>
</dbReference>
<protein>
    <submittedName>
        <fullName evidence="3">PLP-dependent transferase</fullName>
    </submittedName>
</protein>
<dbReference type="GO" id="GO:0006520">
    <property type="term" value="P:amino acid metabolic process"/>
    <property type="evidence" value="ECO:0007669"/>
    <property type="project" value="TreeGrafter"/>
</dbReference>
<sequence length="398" mass="44578">MISARGARYDNPDGIVDFGNAENFLMHNLMTEYINHRRPFQWKLCTYNEGATGSTRLCSAMAGLVNDYFAPLTPISADHITFTAGVTALNEMITQVLCNEGDTIMLGRPSYGSFNKDLVLRTDVQLEYVGFNGADQFAPEVVDVYADALKQARERGSKVRALLVCNPHNPLGRCYPQATLERLVDFCVSEDLHLISDEIYALSIFNPTAQFTSVLGCGKDTPEYHNRVHVLYGMSKDFAGAGLRLGCLISRSKVVNDAIRPICRFASPSEISGFLAAELLDEKDLVKSFIEQSRKALFQSHRFAAGLLHEAGIKYYWPVDAGFFILMDLSSFLPLLETNGDAWAAERLLSKCFMDQKVDMSRGEVYHDERPGQFRLIHSFDQNMIIEGVRRIRKVLGI</sequence>
<dbReference type="OrthoDB" id="7042322at2759"/>
<reference evidence="3" key="1">
    <citation type="journal article" date="2020" name="Stud. Mycol.">
        <title>101 Dothideomycetes genomes: a test case for predicting lifestyles and emergence of pathogens.</title>
        <authorList>
            <person name="Haridas S."/>
            <person name="Albert R."/>
            <person name="Binder M."/>
            <person name="Bloem J."/>
            <person name="Labutti K."/>
            <person name="Salamov A."/>
            <person name="Andreopoulos B."/>
            <person name="Baker S."/>
            <person name="Barry K."/>
            <person name="Bills G."/>
            <person name="Bluhm B."/>
            <person name="Cannon C."/>
            <person name="Castanera R."/>
            <person name="Culley D."/>
            <person name="Daum C."/>
            <person name="Ezra D."/>
            <person name="Gonzalez J."/>
            <person name="Henrissat B."/>
            <person name="Kuo A."/>
            <person name="Liang C."/>
            <person name="Lipzen A."/>
            <person name="Lutzoni F."/>
            <person name="Magnuson J."/>
            <person name="Mondo S."/>
            <person name="Nolan M."/>
            <person name="Ohm R."/>
            <person name="Pangilinan J."/>
            <person name="Park H.-J."/>
            <person name="Ramirez L."/>
            <person name="Alfaro M."/>
            <person name="Sun H."/>
            <person name="Tritt A."/>
            <person name="Yoshinaga Y."/>
            <person name="Zwiers L.-H."/>
            <person name="Turgeon B."/>
            <person name="Goodwin S."/>
            <person name="Spatafora J."/>
            <person name="Crous P."/>
            <person name="Grigoriev I."/>
        </authorList>
    </citation>
    <scope>NUCLEOTIDE SEQUENCE</scope>
    <source>
        <strain evidence="3">CBS 133067</strain>
    </source>
</reference>
<comment type="caution">
    <text evidence="3">The sequence shown here is derived from an EMBL/GenBank/DDBJ whole genome shotgun (WGS) entry which is preliminary data.</text>
</comment>
<dbReference type="SUPFAM" id="SSF53383">
    <property type="entry name" value="PLP-dependent transferases"/>
    <property type="match status" value="1"/>
</dbReference>
<accession>A0A9P4IHI8</accession>
<evidence type="ECO:0000313" key="4">
    <source>
        <dbReference type="Proteomes" id="UP000799772"/>
    </source>
</evidence>
<organism evidence="3 4">
    <name type="scientific">Rhizodiscina lignyota</name>
    <dbReference type="NCBI Taxonomy" id="1504668"/>
    <lineage>
        <taxon>Eukaryota</taxon>
        <taxon>Fungi</taxon>
        <taxon>Dikarya</taxon>
        <taxon>Ascomycota</taxon>
        <taxon>Pezizomycotina</taxon>
        <taxon>Dothideomycetes</taxon>
        <taxon>Pleosporomycetidae</taxon>
        <taxon>Aulographales</taxon>
        <taxon>Rhizodiscinaceae</taxon>
        <taxon>Rhizodiscina</taxon>
    </lineage>
</organism>
<dbReference type="Pfam" id="PF00155">
    <property type="entry name" value="Aminotran_1_2"/>
    <property type="match status" value="1"/>
</dbReference>
<keyword evidence="1" id="KW-0663">Pyridoxal phosphate</keyword>